<dbReference type="Pfam" id="PF00702">
    <property type="entry name" value="Hydrolase"/>
    <property type="match status" value="1"/>
</dbReference>
<dbReference type="AlphaFoldDB" id="A0A9P6VK90"/>
<dbReference type="SUPFAM" id="SSF56784">
    <property type="entry name" value="HAD-like"/>
    <property type="match status" value="1"/>
</dbReference>
<dbReference type="InterPro" id="IPR036412">
    <property type="entry name" value="HAD-like_sf"/>
</dbReference>
<keyword evidence="1" id="KW-0378">Hydrolase</keyword>
<dbReference type="PANTHER" id="PTHR43316">
    <property type="entry name" value="HYDROLASE, HALOACID DELAHOGENASE-RELATED"/>
    <property type="match status" value="1"/>
</dbReference>
<comment type="caution">
    <text evidence="2">The sequence shown here is derived from an EMBL/GenBank/DDBJ whole genome shotgun (WGS) entry which is preliminary data.</text>
</comment>
<evidence type="ECO:0000313" key="2">
    <source>
        <dbReference type="EMBL" id="KAG0649761.1"/>
    </source>
</evidence>
<organism evidence="2 3">
    <name type="scientific">Hyphodiscus hymeniophilus</name>
    <dbReference type="NCBI Taxonomy" id="353542"/>
    <lineage>
        <taxon>Eukaryota</taxon>
        <taxon>Fungi</taxon>
        <taxon>Dikarya</taxon>
        <taxon>Ascomycota</taxon>
        <taxon>Pezizomycotina</taxon>
        <taxon>Leotiomycetes</taxon>
        <taxon>Helotiales</taxon>
        <taxon>Hyphodiscaceae</taxon>
        <taxon>Hyphodiscus</taxon>
    </lineage>
</organism>
<keyword evidence="3" id="KW-1185">Reference proteome</keyword>
<dbReference type="OrthoDB" id="444127at2759"/>
<dbReference type="GO" id="GO:0016787">
    <property type="term" value="F:hydrolase activity"/>
    <property type="evidence" value="ECO:0007669"/>
    <property type="project" value="UniProtKB-KW"/>
</dbReference>
<dbReference type="InterPro" id="IPR023214">
    <property type="entry name" value="HAD_sf"/>
</dbReference>
<accession>A0A9P6VK90</accession>
<dbReference type="Gene3D" id="3.40.50.1000">
    <property type="entry name" value="HAD superfamily/HAD-like"/>
    <property type="match status" value="1"/>
</dbReference>
<gene>
    <name evidence="2" type="ORF">D0Z07_3884</name>
</gene>
<proteinExistence type="predicted"/>
<reference evidence="2" key="1">
    <citation type="submission" date="2019-07" db="EMBL/GenBank/DDBJ databases">
        <title>Hyphodiscus hymeniophilus genome sequencing and assembly.</title>
        <authorList>
            <person name="Kramer G."/>
            <person name="Nodwell J."/>
        </authorList>
    </citation>
    <scope>NUCLEOTIDE SEQUENCE</scope>
    <source>
        <strain evidence="2">ATCC 34498</strain>
    </source>
</reference>
<name>A0A9P6VK90_9HELO</name>
<evidence type="ECO:0000256" key="1">
    <source>
        <dbReference type="ARBA" id="ARBA00022801"/>
    </source>
</evidence>
<dbReference type="PANTHER" id="PTHR43316:SF9">
    <property type="entry name" value="ACID DEHALOGENASE, PUTATIVE (AFU_ORTHOLOGUE AFUA_6G14460)-RELATED"/>
    <property type="match status" value="1"/>
</dbReference>
<evidence type="ECO:0000313" key="3">
    <source>
        <dbReference type="Proteomes" id="UP000785200"/>
    </source>
</evidence>
<dbReference type="Gene3D" id="1.10.150.750">
    <property type="match status" value="1"/>
</dbReference>
<dbReference type="EMBL" id="VNKQ01000007">
    <property type="protein sequence ID" value="KAG0649761.1"/>
    <property type="molecule type" value="Genomic_DNA"/>
</dbReference>
<sequence>MGKVRPEDPAKLTDFKLLSFDVYSTLVDEHGGMFAGLQPLLTQLSTPNPYINDRDYTLSKFGTFERHLQETQPTLLYRELLPQAYIQFASFLQLPEPTRKDAEAFGASIGTWPAHPDTVAALRVLKKHYKLVMLSNIDNETIARTQSGPLAGVEFDAVYTAEMIGSYKPDLKNFEYLLKGVKREFGVEKGEVLHTAQALLADMVPAKSMGMTASWIDREKEDEKCAELKGEGKVAFTWKFGTLGEMAKAVEAAFAGLE</sequence>
<evidence type="ECO:0008006" key="4">
    <source>
        <dbReference type="Google" id="ProtNLM"/>
    </source>
</evidence>
<dbReference type="Proteomes" id="UP000785200">
    <property type="component" value="Unassembled WGS sequence"/>
</dbReference>
<protein>
    <recommendedName>
        <fullName evidence="4">Haloacid dehalogenase</fullName>
    </recommendedName>
</protein>
<dbReference type="InterPro" id="IPR051540">
    <property type="entry name" value="S-2-haloacid_dehalogenase"/>
</dbReference>